<dbReference type="Pfam" id="PF12276">
    <property type="entry name" value="DUF3617"/>
    <property type="match status" value="1"/>
</dbReference>
<protein>
    <recommendedName>
        <fullName evidence="4">DUF3617 family protein</fullName>
    </recommendedName>
</protein>
<dbReference type="EMBL" id="FLQY01000344">
    <property type="protein sequence ID" value="SBT10365.1"/>
    <property type="molecule type" value="Genomic_DNA"/>
</dbReference>
<name>A0A1A8XZK4_9RHOO</name>
<dbReference type="RefSeq" id="WP_186411958.1">
    <property type="nucleotide sequence ID" value="NZ_FLQY01000344.1"/>
</dbReference>
<evidence type="ECO:0000256" key="1">
    <source>
        <dbReference type="SAM" id="SignalP"/>
    </source>
</evidence>
<dbReference type="AlphaFoldDB" id="A0A1A8XZK4"/>
<keyword evidence="1" id="KW-0732">Signal</keyword>
<feature type="signal peptide" evidence="1">
    <location>
        <begin position="1"/>
        <end position="29"/>
    </location>
</feature>
<evidence type="ECO:0000313" key="3">
    <source>
        <dbReference type="Proteomes" id="UP000199600"/>
    </source>
</evidence>
<feature type="chain" id="PRO_5008381926" description="DUF3617 family protein" evidence="1">
    <location>
        <begin position="30"/>
        <end position="185"/>
    </location>
</feature>
<organism evidence="2 3">
    <name type="scientific">Candidatus Propionivibrio aalborgensis</name>
    <dbReference type="NCBI Taxonomy" id="1860101"/>
    <lineage>
        <taxon>Bacteria</taxon>
        <taxon>Pseudomonadati</taxon>
        <taxon>Pseudomonadota</taxon>
        <taxon>Betaproteobacteria</taxon>
        <taxon>Rhodocyclales</taxon>
        <taxon>Rhodocyclaceae</taxon>
        <taxon>Propionivibrio</taxon>
    </lineage>
</organism>
<gene>
    <name evidence="2" type="ORF">PROAA_430002</name>
</gene>
<keyword evidence="3" id="KW-1185">Reference proteome</keyword>
<dbReference type="Proteomes" id="UP000199600">
    <property type="component" value="Unassembled WGS sequence"/>
</dbReference>
<proteinExistence type="predicted"/>
<evidence type="ECO:0008006" key="4">
    <source>
        <dbReference type="Google" id="ProtNLM"/>
    </source>
</evidence>
<dbReference type="InterPro" id="IPR022061">
    <property type="entry name" value="DUF3617"/>
</dbReference>
<reference evidence="2 3" key="1">
    <citation type="submission" date="2016-06" db="EMBL/GenBank/DDBJ databases">
        <authorList>
            <person name="Kjaerup R.B."/>
            <person name="Dalgaard T.S."/>
            <person name="Juul-Madsen H.R."/>
        </authorList>
    </citation>
    <scope>NUCLEOTIDE SEQUENCE [LARGE SCALE GENOMIC DNA]</scope>
    <source>
        <strain evidence="2">2</strain>
    </source>
</reference>
<evidence type="ECO:0000313" key="2">
    <source>
        <dbReference type="EMBL" id="SBT10365.1"/>
    </source>
</evidence>
<sequence length="185" mass="20436">MQFQLNFRNTFSLLVLGVVAATLAGAAVAADMPKRKPGLWEINMQMDGVPNMGPMQQCIDQNTDNLMQQQAKKGKTDCSVMDIKPSGNKVSIHTVCKIEGSTATTDGVFEGAFDSSYKGKLKTRFNPPMHGMSESNMTQEARWLGACKPGQKPGDVIMPNMGSVNINEMMKDPKMQEMMKRQQQR</sequence>
<accession>A0A1A8XZK4</accession>